<sequence length="108" mass="11846">MRLTLSRWAESALTHPSSAALANSTDPVHMAAAIGTPLGDLYAHTNLQHTPWRVVSRMLHHEALCRNCYTSMCPEGHHDWLVKVKPGRVVDALGAQLRKPGADLRGNC</sequence>
<name>A0A934SZ35_9BURK</name>
<dbReference type="EMBL" id="JAEPBG010000005">
    <property type="protein sequence ID" value="MBK4735602.1"/>
    <property type="molecule type" value="Genomic_DNA"/>
</dbReference>
<dbReference type="SUPFAM" id="SSF53756">
    <property type="entry name" value="UDP-Glycosyltransferase/glycogen phosphorylase"/>
    <property type="match status" value="1"/>
</dbReference>
<dbReference type="AlphaFoldDB" id="A0A934SZ35"/>
<comment type="caution">
    <text evidence="1">The sequence shown here is derived from an EMBL/GenBank/DDBJ whole genome shotgun (WGS) entry which is preliminary data.</text>
</comment>
<gene>
    <name evidence="1" type="ORF">JJB74_13345</name>
</gene>
<dbReference type="RefSeq" id="WP_200592385.1">
    <property type="nucleotide sequence ID" value="NZ_JAEPBG010000005.1"/>
</dbReference>
<proteinExistence type="predicted"/>
<dbReference type="Proteomes" id="UP000622890">
    <property type="component" value="Unassembled WGS sequence"/>
</dbReference>
<reference evidence="1" key="1">
    <citation type="submission" date="2021-01" db="EMBL/GenBank/DDBJ databases">
        <title>Genome sequence of strain Noviherbaspirillum sp. DKR-6.</title>
        <authorList>
            <person name="Chaudhary D.K."/>
        </authorList>
    </citation>
    <scope>NUCLEOTIDE SEQUENCE</scope>
    <source>
        <strain evidence="1">DKR-6</strain>
    </source>
</reference>
<evidence type="ECO:0000313" key="2">
    <source>
        <dbReference type="Proteomes" id="UP000622890"/>
    </source>
</evidence>
<protein>
    <submittedName>
        <fullName evidence="1">Uncharacterized protein</fullName>
    </submittedName>
</protein>
<keyword evidence="2" id="KW-1185">Reference proteome</keyword>
<evidence type="ECO:0000313" key="1">
    <source>
        <dbReference type="EMBL" id="MBK4735602.1"/>
    </source>
</evidence>
<accession>A0A934SZ35</accession>
<dbReference type="Gene3D" id="3.40.50.2000">
    <property type="entry name" value="Glycogen Phosphorylase B"/>
    <property type="match status" value="1"/>
</dbReference>
<organism evidence="1 2">
    <name type="scientific">Noviherbaspirillum pedocola</name>
    <dbReference type="NCBI Taxonomy" id="2801341"/>
    <lineage>
        <taxon>Bacteria</taxon>
        <taxon>Pseudomonadati</taxon>
        <taxon>Pseudomonadota</taxon>
        <taxon>Betaproteobacteria</taxon>
        <taxon>Burkholderiales</taxon>
        <taxon>Oxalobacteraceae</taxon>
        <taxon>Noviherbaspirillum</taxon>
    </lineage>
</organism>